<keyword evidence="2 5" id="KW-0812">Transmembrane</keyword>
<dbReference type="InterPro" id="IPR020846">
    <property type="entry name" value="MFS_dom"/>
</dbReference>
<keyword evidence="4 5" id="KW-0472">Membrane</keyword>
<evidence type="ECO:0000256" key="3">
    <source>
        <dbReference type="ARBA" id="ARBA00022989"/>
    </source>
</evidence>
<dbReference type="PANTHER" id="PTHR23503:SF108">
    <property type="entry name" value="MAJOR FACILITATOR SUPERFAMILY (MFS) PROFILE DOMAIN-CONTAINING PROTEIN"/>
    <property type="match status" value="1"/>
</dbReference>
<feature type="chain" id="PRO_5043121343" evidence="6">
    <location>
        <begin position="26"/>
        <end position="214"/>
    </location>
</feature>
<feature type="transmembrane region" description="Helical" evidence="5">
    <location>
        <begin position="89"/>
        <end position="109"/>
    </location>
</feature>
<evidence type="ECO:0000313" key="8">
    <source>
        <dbReference type="EMBL" id="VDK58511.1"/>
    </source>
</evidence>
<feature type="signal peptide" evidence="6">
    <location>
        <begin position="1"/>
        <end position="25"/>
    </location>
</feature>
<dbReference type="WBParaSite" id="ASIM_0001730201-mRNA-1">
    <property type="protein sequence ID" value="ASIM_0001730201-mRNA-1"/>
    <property type="gene ID" value="ASIM_0001730201"/>
</dbReference>
<dbReference type="GO" id="GO:0015149">
    <property type="term" value="F:hexose transmembrane transporter activity"/>
    <property type="evidence" value="ECO:0007669"/>
    <property type="project" value="TreeGrafter"/>
</dbReference>
<protein>
    <submittedName>
        <fullName evidence="10">MFS domain-containing protein</fullName>
    </submittedName>
</protein>
<reference evidence="10" key="1">
    <citation type="submission" date="2017-02" db="UniProtKB">
        <authorList>
            <consortium name="WormBaseParasite"/>
        </authorList>
    </citation>
    <scope>IDENTIFICATION</scope>
</reference>
<dbReference type="OrthoDB" id="4540492at2759"/>
<dbReference type="InterPro" id="IPR045263">
    <property type="entry name" value="GLUT"/>
</dbReference>
<dbReference type="Pfam" id="PF00083">
    <property type="entry name" value="Sugar_tr"/>
    <property type="match status" value="1"/>
</dbReference>
<feature type="transmembrane region" description="Helical" evidence="5">
    <location>
        <begin position="121"/>
        <end position="139"/>
    </location>
</feature>
<sequence length="214" mass="23165">MLAPNGSAIKIVVLCIVLSESYSNAYPNTSIRTFEKYINDSYIQRGDPSGLSTNAFTWIWSAILNVWYLGYLLGVFVTPYVTDNYGRKITLIIANSLGSLGVVISIVAVEVPVPELLLVGRAVSSLGSGMSFGTLILFLQETTPTKLRGLTSFLSETIFLAISLTGVGFGIGLAPVVLALLITLPLYETPKFLLLNKDNRSAALESLIYYRGEA</sequence>
<keyword evidence="9" id="KW-1185">Reference proteome</keyword>
<feature type="transmembrane region" description="Helical" evidence="5">
    <location>
        <begin position="159"/>
        <end position="187"/>
    </location>
</feature>
<evidence type="ECO:0000256" key="1">
    <source>
        <dbReference type="ARBA" id="ARBA00004141"/>
    </source>
</evidence>
<evidence type="ECO:0000256" key="4">
    <source>
        <dbReference type="ARBA" id="ARBA00023136"/>
    </source>
</evidence>
<organism evidence="10">
    <name type="scientific">Anisakis simplex</name>
    <name type="common">Herring worm</name>
    <dbReference type="NCBI Taxonomy" id="6269"/>
    <lineage>
        <taxon>Eukaryota</taxon>
        <taxon>Metazoa</taxon>
        <taxon>Ecdysozoa</taxon>
        <taxon>Nematoda</taxon>
        <taxon>Chromadorea</taxon>
        <taxon>Rhabditida</taxon>
        <taxon>Spirurina</taxon>
        <taxon>Ascaridomorpha</taxon>
        <taxon>Ascaridoidea</taxon>
        <taxon>Anisakidae</taxon>
        <taxon>Anisakis</taxon>
        <taxon>Anisakis simplex complex</taxon>
    </lineage>
</organism>
<dbReference type="SUPFAM" id="SSF103473">
    <property type="entry name" value="MFS general substrate transporter"/>
    <property type="match status" value="1"/>
</dbReference>
<comment type="subcellular location">
    <subcellularLocation>
        <location evidence="1">Membrane</location>
        <topology evidence="1">Multi-pass membrane protein</topology>
    </subcellularLocation>
</comment>
<feature type="transmembrane region" description="Helical" evidence="5">
    <location>
        <begin position="58"/>
        <end position="77"/>
    </location>
</feature>
<accession>A0A0M3K8L1</accession>
<dbReference type="Gene3D" id="1.20.1250.20">
    <property type="entry name" value="MFS general substrate transporter like domains"/>
    <property type="match status" value="1"/>
</dbReference>
<evidence type="ECO:0000313" key="10">
    <source>
        <dbReference type="WBParaSite" id="ASIM_0001730201-mRNA-1"/>
    </source>
</evidence>
<evidence type="ECO:0000259" key="7">
    <source>
        <dbReference type="PROSITE" id="PS50850"/>
    </source>
</evidence>
<feature type="domain" description="Major facilitator superfamily (MFS) profile" evidence="7">
    <location>
        <begin position="1"/>
        <end position="214"/>
    </location>
</feature>
<dbReference type="Proteomes" id="UP000267096">
    <property type="component" value="Unassembled WGS sequence"/>
</dbReference>
<evidence type="ECO:0000256" key="5">
    <source>
        <dbReference type="SAM" id="Phobius"/>
    </source>
</evidence>
<dbReference type="AlphaFoldDB" id="A0A0M3K8L1"/>
<gene>
    <name evidence="8" type="ORF">ASIM_LOCUS16709</name>
</gene>
<dbReference type="GO" id="GO:0016020">
    <property type="term" value="C:membrane"/>
    <property type="evidence" value="ECO:0007669"/>
    <property type="project" value="UniProtKB-SubCell"/>
</dbReference>
<keyword evidence="3 5" id="KW-1133">Transmembrane helix</keyword>
<evidence type="ECO:0000256" key="2">
    <source>
        <dbReference type="ARBA" id="ARBA00022692"/>
    </source>
</evidence>
<dbReference type="InterPro" id="IPR036259">
    <property type="entry name" value="MFS_trans_sf"/>
</dbReference>
<dbReference type="PROSITE" id="PS50850">
    <property type="entry name" value="MFS"/>
    <property type="match status" value="1"/>
</dbReference>
<evidence type="ECO:0000313" key="9">
    <source>
        <dbReference type="Proteomes" id="UP000267096"/>
    </source>
</evidence>
<dbReference type="EMBL" id="UYRR01033340">
    <property type="protein sequence ID" value="VDK58511.1"/>
    <property type="molecule type" value="Genomic_DNA"/>
</dbReference>
<proteinExistence type="predicted"/>
<evidence type="ECO:0000256" key="6">
    <source>
        <dbReference type="SAM" id="SignalP"/>
    </source>
</evidence>
<dbReference type="PANTHER" id="PTHR23503">
    <property type="entry name" value="SOLUTE CARRIER FAMILY 2"/>
    <property type="match status" value="1"/>
</dbReference>
<reference evidence="8 9" key="2">
    <citation type="submission" date="2018-11" db="EMBL/GenBank/DDBJ databases">
        <authorList>
            <consortium name="Pathogen Informatics"/>
        </authorList>
    </citation>
    <scope>NUCLEOTIDE SEQUENCE [LARGE SCALE GENOMIC DNA]</scope>
</reference>
<keyword evidence="6" id="KW-0732">Signal</keyword>
<dbReference type="InterPro" id="IPR005828">
    <property type="entry name" value="MFS_sugar_transport-like"/>
</dbReference>
<name>A0A0M3K8L1_ANISI</name>